<name>A0ABX9BER7_9BACL</name>
<dbReference type="EMBL" id="QLLI01000014">
    <property type="protein sequence ID" value="RAI89566.1"/>
    <property type="molecule type" value="Genomic_DNA"/>
</dbReference>
<accession>A0ABX9BER7</accession>
<protein>
    <submittedName>
        <fullName evidence="1">Uncharacterized protein</fullName>
    </submittedName>
</protein>
<organism evidence="1 2">
    <name type="scientific">Paenibacillus pabuli</name>
    <dbReference type="NCBI Taxonomy" id="1472"/>
    <lineage>
        <taxon>Bacteria</taxon>
        <taxon>Bacillati</taxon>
        <taxon>Bacillota</taxon>
        <taxon>Bacilli</taxon>
        <taxon>Bacillales</taxon>
        <taxon>Paenibacillaceae</taxon>
        <taxon>Paenibacillus</taxon>
    </lineage>
</organism>
<keyword evidence="2" id="KW-1185">Reference proteome</keyword>
<gene>
    <name evidence="1" type="ORF">DET54_11434</name>
</gene>
<dbReference type="RefSeq" id="WP_111620884.1">
    <property type="nucleotide sequence ID" value="NZ_QLLI01000014.1"/>
</dbReference>
<reference evidence="1 2" key="1">
    <citation type="submission" date="2018-06" db="EMBL/GenBank/DDBJ databases">
        <title>Freshwater and sediment microbial communities from various areas in North America, analyzing microbe dynamics in response to fracking.</title>
        <authorList>
            <person name="Lamendella R."/>
        </authorList>
    </citation>
    <scope>NUCLEOTIDE SEQUENCE [LARGE SCALE GENOMIC DNA]</scope>
    <source>
        <strain evidence="1 2">NG-13</strain>
    </source>
</reference>
<comment type="caution">
    <text evidence="1">The sequence shown here is derived from an EMBL/GenBank/DDBJ whole genome shotgun (WGS) entry which is preliminary data.</text>
</comment>
<sequence length="68" mass="7786">MVMLENQMESGVVTAYIPALRIGVRRNNIEAARTMAKELMRIESLNRKTEKLEENVVFDKIRIAIPIA</sequence>
<evidence type="ECO:0000313" key="2">
    <source>
        <dbReference type="Proteomes" id="UP000248827"/>
    </source>
</evidence>
<proteinExistence type="predicted"/>
<evidence type="ECO:0000313" key="1">
    <source>
        <dbReference type="EMBL" id="RAI89566.1"/>
    </source>
</evidence>
<dbReference type="Proteomes" id="UP000248827">
    <property type="component" value="Unassembled WGS sequence"/>
</dbReference>